<dbReference type="Gene3D" id="1.20.1050.10">
    <property type="match status" value="1"/>
</dbReference>
<dbReference type="SUPFAM" id="SSF52833">
    <property type="entry name" value="Thioredoxin-like"/>
    <property type="match status" value="1"/>
</dbReference>
<dbReference type="CDD" id="cd03177">
    <property type="entry name" value="GST_C_Delta_Epsilon"/>
    <property type="match status" value="1"/>
</dbReference>
<dbReference type="GO" id="GO:0004364">
    <property type="term" value="F:glutathione transferase activity"/>
    <property type="evidence" value="ECO:0007669"/>
    <property type="project" value="TreeGrafter"/>
</dbReference>
<dbReference type="FunFam" id="1.20.1050.10:FF:000007">
    <property type="entry name" value="Glutathione S-transferase 1-1"/>
    <property type="match status" value="1"/>
</dbReference>
<dbReference type="PROSITE" id="PS50404">
    <property type="entry name" value="GST_NTER"/>
    <property type="match status" value="1"/>
</dbReference>
<dbReference type="PANTHER" id="PTHR43969:SF9">
    <property type="entry name" value="GLUTATHIONE S TRANSFERASE D10, ISOFORM A-RELATED"/>
    <property type="match status" value="1"/>
</dbReference>
<dbReference type="PANTHER" id="PTHR43969">
    <property type="entry name" value="GLUTATHIONE S TRANSFERASE D10, ISOFORM A-RELATED"/>
    <property type="match status" value="1"/>
</dbReference>
<protein>
    <submittedName>
        <fullName evidence="4">Glutathione S transferase Delta 1</fullName>
    </submittedName>
    <submittedName>
        <fullName evidence="5">Glutathione S transferase Delta 2</fullName>
    </submittedName>
</protein>
<dbReference type="PROSITE" id="PS50405">
    <property type="entry name" value="GST_CTER"/>
    <property type="match status" value="1"/>
</dbReference>
<dbReference type="SFLD" id="SFLDG01153">
    <property type="entry name" value="Main.4:_Theta-like"/>
    <property type="match status" value="1"/>
</dbReference>
<organism evidence="4">
    <name type="scientific">Meteorus pulchricornis</name>
    <dbReference type="NCBI Taxonomy" id="51522"/>
    <lineage>
        <taxon>Eukaryota</taxon>
        <taxon>Metazoa</taxon>
        <taxon>Ecdysozoa</taxon>
        <taxon>Arthropoda</taxon>
        <taxon>Hexapoda</taxon>
        <taxon>Insecta</taxon>
        <taxon>Pterygota</taxon>
        <taxon>Neoptera</taxon>
        <taxon>Endopterygota</taxon>
        <taxon>Hymenoptera</taxon>
        <taxon>Apocrita</taxon>
        <taxon>Ichneumonoidea</taxon>
        <taxon>Braconidae</taxon>
        <taxon>Meteorinae</taxon>
        <taxon>Meteorus</taxon>
    </lineage>
</organism>
<dbReference type="GO" id="GO:0006749">
    <property type="term" value="P:glutathione metabolic process"/>
    <property type="evidence" value="ECO:0007669"/>
    <property type="project" value="TreeGrafter"/>
</dbReference>
<dbReference type="SFLD" id="SFLDG00358">
    <property type="entry name" value="Main_(cytGST)"/>
    <property type="match status" value="1"/>
</dbReference>
<dbReference type="AlphaFoldDB" id="A0A6M3GU73"/>
<gene>
    <name evidence="4" type="primary">GSTD1</name>
    <name evidence="5" type="synonym">GSTD2</name>
</gene>
<proteinExistence type="evidence at transcript level"/>
<comment type="subunit">
    <text evidence="1">Homodimer.</text>
</comment>
<feature type="domain" description="GST C-terminal" evidence="3">
    <location>
        <begin position="88"/>
        <end position="206"/>
    </location>
</feature>
<dbReference type="EMBL" id="MK879394">
    <property type="protein sequence ID" value="QIJ45833.1"/>
    <property type="molecule type" value="mRNA"/>
</dbReference>
<evidence type="ECO:0000259" key="3">
    <source>
        <dbReference type="PROSITE" id="PS50405"/>
    </source>
</evidence>
<evidence type="ECO:0000259" key="2">
    <source>
        <dbReference type="PROSITE" id="PS50404"/>
    </source>
</evidence>
<dbReference type="Gene3D" id="3.40.30.10">
    <property type="entry name" value="Glutaredoxin"/>
    <property type="match status" value="1"/>
</dbReference>
<dbReference type="SFLD" id="SFLDS00019">
    <property type="entry name" value="Glutathione_Transferase_(cytos"/>
    <property type="match status" value="1"/>
</dbReference>
<evidence type="ECO:0000313" key="5">
    <source>
        <dbReference type="EMBL" id="QIJ45833.1"/>
    </source>
</evidence>
<keyword evidence="4" id="KW-0808">Transferase</keyword>
<dbReference type="InterPro" id="IPR040079">
    <property type="entry name" value="Glutathione_S-Trfase"/>
</dbReference>
<dbReference type="SUPFAM" id="SSF47616">
    <property type="entry name" value="GST C-terminal domain-like"/>
    <property type="match status" value="1"/>
</dbReference>
<feature type="domain" description="GST N-terminal" evidence="2">
    <location>
        <begin position="1"/>
        <end position="82"/>
    </location>
</feature>
<dbReference type="InterPro" id="IPR036249">
    <property type="entry name" value="Thioredoxin-like_sf"/>
</dbReference>
<dbReference type="EMBL" id="MK879393">
    <property type="protein sequence ID" value="QIJ45832.1"/>
    <property type="molecule type" value="mRNA"/>
</dbReference>
<evidence type="ECO:0000256" key="1">
    <source>
        <dbReference type="ARBA" id="ARBA00011738"/>
    </source>
</evidence>
<dbReference type="InterPro" id="IPR010987">
    <property type="entry name" value="Glutathione-S-Trfase_C-like"/>
</dbReference>
<accession>A0A6M3GU73</accession>
<dbReference type="FunFam" id="3.40.30.10:FF:000034">
    <property type="entry name" value="glutathione S-transferase 1"/>
    <property type="match status" value="1"/>
</dbReference>
<evidence type="ECO:0000313" key="4">
    <source>
        <dbReference type="EMBL" id="QIJ45832.1"/>
    </source>
</evidence>
<dbReference type="CDD" id="cd03045">
    <property type="entry name" value="GST_N_Delta_Epsilon"/>
    <property type="match status" value="1"/>
</dbReference>
<sequence>MPIDLYHIPPSAPCRAVRLTAAAIDVDLNLKLVDLMSGEQLKPEYLKMNPQHTVPTMDDKGFYLGESRAIMGYLVNQYGKNDSLYPKEPKARALVDQRLYFDLGTLYQAFADYYYPMIFAGAPKDEAKFAKIGVAFDFLDKFLKNGTYAAGDHLTIADLALIVTVSNCEVMEYDISKYKNVTRWAAKIKSEAKKYEEINGEGAKAFRAFADKLSKK</sequence>
<dbReference type="Pfam" id="PF13417">
    <property type="entry name" value="GST_N_3"/>
    <property type="match status" value="1"/>
</dbReference>
<dbReference type="InterPro" id="IPR036282">
    <property type="entry name" value="Glutathione-S-Trfase_C_sf"/>
</dbReference>
<dbReference type="InterPro" id="IPR004046">
    <property type="entry name" value="GST_C"/>
</dbReference>
<reference evidence="4" key="1">
    <citation type="submission" date="2019-05" db="EMBL/GenBank/DDBJ databases">
        <authorList>
            <person name="Sheng S."/>
        </authorList>
    </citation>
    <scope>NUCLEOTIDE SEQUENCE</scope>
    <source>
        <tissue evidence="4">Body</tissue>
    </source>
</reference>
<name>A0A6M3GU73_9HYME</name>
<dbReference type="InterPro" id="IPR004045">
    <property type="entry name" value="Glutathione_S-Trfase_N"/>
</dbReference>
<dbReference type="Pfam" id="PF00043">
    <property type="entry name" value="GST_C"/>
    <property type="match status" value="1"/>
</dbReference>